<feature type="region of interest" description="Disordered" evidence="16">
    <location>
        <begin position="838"/>
        <end position="858"/>
    </location>
</feature>
<gene>
    <name evidence="18" type="ORF">AaeL_AAEL005950</name>
</gene>
<feature type="domain" description="CBS" evidence="17">
    <location>
        <begin position="639"/>
        <end position="699"/>
    </location>
</feature>
<dbReference type="PANTHER" id="PTHR45720:SF10">
    <property type="entry name" value="CHLORIDE CHANNEL PROTEIN 2"/>
    <property type="match status" value="1"/>
</dbReference>
<evidence type="ECO:0000256" key="11">
    <source>
        <dbReference type="ARBA" id="ARBA00023214"/>
    </source>
</evidence>
<feature type="transmembrane region" description="Helical" evidence="14">
    <location>
        <begin position="486"/>
        <end position="505"/>
    </location>
</feature>
<evidence type="ECO:0000256" key="14">
    <source>
        <dbReference type="RuleBase" id="RU361221"/>
    </source>
</evidence>
<evidence type="ECO:0000256" key="15">
    <source>
        <dbReference type="SAM" id="Coils"/>
    </source>
</evidence>
<feature type="compositionally biased region" description="Basic and acidic residues" evidence="16">
    <location>
        <begin position="962"/>
        <end position="979"/>
    </location>
</feature>
<dbReference type="EMBL" id="CH477366">
    <property type="protein sequence ID" value="EAT42524.1"/>
    <property type="molecule type" value="Genomic_DNA"/>
</dbReference>
<name>Q178C9_AEDAE</name>
<dbReference type="GO" id="GO:0005247">
    <property type="term" value="F:voltage-gated chloride channel activity"/>
    <property type="evidence" value="ECO:0007669"/>
    <property type="project" value="TreeGrafter"/>
</dbReference>
<accession>Q178C9</accession>
<dbReference type="eggNOG" id="KOG0476">
    <property type="taxonomic scope" value="Eukaryota"/>
</dbReference>
<evidence type="ECO:0000256" key="9">
    <source>
        <dbReference type="ARBA" id="ARBA00023136"/>
    </source>
</evidence>
<keyword evidence="12" id="KW-0407">Ion channel</keyword>
<dbReference type="PaxDb" id="7159-AAEL005950-PA"/>
<keyword evidence="15" id="KW-0175">Coiled coil</keyword>
<feature type="transmembrane region" description="Helical" evidence="14">
    <location>
        <begin position="191"/>
        <end position="213"/>
    </location>
</feature>
<evidence type="ECO:0000256" key="6">
    <source>
        <dbReference type="ARBA" id="ARBA00022989"/>
    </source>
</evidence>
<feature type="transmembrane region" description="Helical" evidence="14">
    <location>
        <begin position="421"/>
        <end position="445"/>
    </location>
</feature>
<dbReference type="AlphaFoldDB" id="Q178C9"/>
<feature type="transmembrane region" description="Helical" evidence="14">
    <location>
        <begin position="378"/>
        <end position="400"/>
    </location>
</feature>
<evidence type="ECO:0000256" key="10">
    <source>
        <dbReference type="ARBA" id="ARBA00023173"/>
    </source>
</evidence>
<dbReference type="InterPro" id="IPR001807">
    <property type="entry name" value="ClC"/>
</dbReference>
<reference evidence="18" key="1">
    <citation type="submission" date="2005-10" db="EMBL/GenBank/DDBJ databases">
        <authorList>
            <person name="Loftus B.J."/>
            <person name="Nene V.M."/>
            <person name="Hannick L.I."/>
            <person name="Bidwell S."/>
            <person name="Haas B."/>
            <person name="Amedeo P."/>
            <person name="Orvis J."/>
            <person name="Wortman J.R."/>
            <person name="White O.R."/>
            <person name="Salzberg S."/>
            <person name="Shumway M."/>
            <person name="Koo H."/>
            <person name="Zhao Y."/>
            <person name="Holmes M."/>
            <person name="Miller J."/>
            <person name="Schatz M."/>
            <person name="Pop M."/>
            <person name="Pai G."/>
            <person name="Utterback T."/>
            <person name="Rogers Y.-H."/>
            <person name="Kravitz S."/>
            <person name="Fraser C.M."/>
        </authorList>
    </citation>
    <scope>NUCLEOTIDE SEQUENCE</scope>
    <source>
        <strain evidence="18">Liverpool</strain>
    </source>
</reference>
<dbReference type="Gene3D" id="1.10.3080.10">
    <property type="entry name" value="Clc chloride channel"/>
    <property type="match status" value="1"/>
</dbReference>
<comment type="similarity">
    <text evidence="14">Belongs to the chloride channel (TC 2.A.49) family.</text>
</comment>
<evidence type="ECO:0000313" key="18">
    <source>
        <dbReference type="EMBL" id="EAT42524.1"/>
    </source>
</evidence>
<dbReference type="OMA" id="ACFMFNN"/>
<dbReference type="Pfam" id="PF00654">
    <property type="entry name" value="Voltage_CLC"/>
    <property type="match status" value="1"/>
</dbReference>
<reference evidence="18" key="2">
    <citation type="journal article" date="2007" name="Science">
        <title>Genome sequence of Aedes aegypti, a major arbovirus vector.</title>
        <authorList>
            <person name="Nene V."/>
            <person name="Wortman J.R."/>
            <person name="Lawson D."/>
            <person name="Haas B."/>
            <person name="Kodira C."/>
            <person name="Tu Z.J."/>
            <person name="Loftus B."/>
            <person name="Xi Z."/>
            <person name="Megy K."/>
            <person name="Grabherr M."/>
            <person name="Ren Q."/>
            <person name="Zdobnov E.M."/>
            <person name="Lobo N.F."/>
            <person name="Campbell K.S."/>
            <person name="Brown S.E."/>
            <person name="Bonaldo M.F."/>
            <person name="Zhu J."/>
            <person name="Sinkins S.P."/>
            <person name="Hogenkamp D.G."/>
            <person name="Amedeo P."/>
            <person name="Arensburger P."/>
            <person name="Atkinson P.W."/>
            <person name="Bidwell S."/>
            <person name="Biedler J."/>
            <person name="Birney E."/>
            <person name="Bruggner R.V."/>
            <person name="Costas J."/>
            <person name="Coy M.R."/>
            <person name="Crabtree J."/>
            <person name="Crawford M."/>
            <person name="Debruyn B."/>
            <person name="Decaprio D."/>
            <person name="Eiglmeier K."/>
            <person name="Eisenstadt E."/>
            <person name="El-Dorry H."/>
            <person name="Gelbart W.M."/>
            <person name="Gomes S.L."/>
            <person name="Hammond M."/>
            <person name="Hannick L.I."/>
            <person name="Hogan J.R."/>
            <person name="Holmes M.H."/>
            <person name="Jaffe D."/>
            <person name="Johnston J.S."/>
            <person name="Kennedy R.C."/>
            <person name="Koo H."/>
            <person name="Kravitz S."/>
            <person name="Kriventseva E.V."/>
            <person name="Kulp D."/>
            <person name="Labutti K."/>
            <person name="Lee E."/>
            <person name="Li S."/>
            <person name="Lovin D.D."/>
            <person name="Mao C."/>
            <person name="Mauceli E."/>
            <person name="Menck C.F."/>
            <person name="Miller J.R."/>
            <person name="Montgomery P."/>
            <person name="Mori A."/>
            <person name="Nascimento A.L."/>
            <person name="Naveira H.F."/>
            <person name="Nusbaum C."/>
            <person name="O'leary S."/>
            <person name="Orvis J."/>
            <person name="Pertea M."/>
            <person name="Quesneville H."/>
            <person name="Reidenbach K.R."/>
            <person name="Rogers Y.H."/>
            <person name="Roth C.W."/>
            <person name="Schneider J.R."/>
            <person name="Schatz M."/>
            <person name="Shumway M."/>
            <person name="Stanke M."/>
            <person name="Stinson E.O."/>
            <person name="Tubio J.M."/>
            <person name="Vanzee J.P."/>
            <person name="Verjovski-Almeida S."/>
            <person name="Werner D."/>
            <person name="White O."/>
            <person name="Wyder S."/>
            <person name="Zeng Q."/>
            <person name="Zhao Q."/>
            <person name="Zhao Y."/>
            <person name="Hill C.A."/>
            <person name="Raikhel A.S."/>
            <person name="Soares M.B."/>
            <person name="Knudson D.L."/>
            <person name="Lee N.H."/>
            <person name="Galagan J."/>
            <person name="Salzberg S.L."/>
            <person name="Paulsen I.T."/>
            <person name="Dimopoulos G."/>
            <person name="Collins F.H."/>
            <person name="Birren B."/>
            <person name="Fraser-Liggett C.M."/>
            <person name="Severson D.W."/>
        </authorList>
    </citation>
    <scope>NUCLEOTIDE SEQUENCE [LARGE SCALE GENOMIC DNA]</scope>
    <source>
        <strain evidence="18">Liverpool</strain>
    </source>
</reference>
<feature type="transmembrane region" description="Helical" evidence="14">
    <location>
        <begin position="589"/>
        <end position="608"/>
    </location>
</feature>
<feature type="non-terminal residue" evidence="18">
    <location>
        <position position="1"/>
    </location>
</feature>
<feature type="compositionally biased region" description="Polar residues" evidence="16">
    <location>
        <begin position="27"/>
        <end position="42"/>
    </location>
</feature>
<evidence type="ECO:0000256" key="2">
    <source>
        <dbReference type="ARBA" id="ARBA00022448"/>
    </source>
</evidence>
<feature type="region of interest" description="Disordered" evidence="16">
    <location>
        <begin position="958"/>
        <end position="997"/>
    </location>
</feature>
<dbReference type="Gene3D" id="3.10.580.10">
    <property type="entry name" value="CBS-domain"/>
    <property type="match status" value="2"/>
</dbReference>
<feature type="transmembrane region" description="Helical" evidence="14">
    <location>
        <begin position="148"/>
        <end position="165"/>
    </location>
</feature>
<proteinExistence type="inferred from homology"/>
<reference evidence="18" key="3">
    <citation type="submission" date="2012-09" db="EMBL/GenBank/DDBJ databases">
        <authorList>
            <consortium name="VectorBase"/>
        </authorList>
    </citation>
    <scope>NUCLEOTIDE SEQUENCE</scope>
    <source>
        <strain evidence="18">Liverpool</strain>
    </source>
</reference>
<dbReference type="Proteomes" id="UP000682892">
    <property type="component" value="Chromosome 1"/>
</dbReference>
<dbReference type="VEuPathDB" id="VectorBase:AAEL005950"/>
<sequence length="1036" mass="115582">EDEYVRDFSFEPEIILRRKDSLHIQRENSNSGKSSPSRQTTIRTRRDPVVVAVAWINSDDLDSDDKEEIQRSPVDIELEEFYYMYGRYTKDLGEYAKDEARRLRLLERRRKKDDKARNKELLGVRDNKFFKASSWLWRNTFARLGEDWVFLALLGIIMALLSYVMDKGISMCTNSRVWLYRDLTNHPVAQYLAWVSLPVCLILFSAGFVHLVAPQSIGSGIPEMKTILRGVALKEYLTFKTLVAKVIGLTATLGSGMPLGKEGPFVHIASIVSQLLSKIITSFQSIYENESRNTEMLAAACAVGVGACFAAPVGGVLFSIEVTTTYFAVRNYWRGFFAAVCGATVFRLLAVWFQKADTVTALFATNFTADFPFDPQELFVFALIGLVSGLGGALYVWVHRKYVLFMRSNKRMNKFLQKNRFLYPGIVSLIVATLSFPLGFGQFIAGELSTHEQVHQLFSNFTWSNTVHTVEQAAIVSNWKAGSGDVLINLIVYLLFTFFFSIVASTIPVPSGIFIPVFKIGAAFGRIIGEAMHMWFPMGVRYGGKLAPIIPGGYSVVGAAAFSGAVTHTVSVGVIVFEMTGQITHIVPVMIASLVSNAVAALLQPSMYDSIILIKKLPYLPDLLPSGSGMYNIYVEDFMVRDVKFIWKGISYQKLKEILKANKGLRSLPIVDSPESPVLLGSVQRYELIKMIDKHIGREKRLEVAAKWMKEAEEKAREEQERLRREAEELQKTRRPSRFEVSPAPDILKLRERANNEMLPPQAKKETSSGFSPVFGSQPKKSILKKTNSFTLKGFTPLSPHSPTHTPYTTITGGTESRIRSAFDIIFRKSATLQDVTPDPEIGSIGTPSISGTEGIPLTPGISKKVQLPRERVIDMSAEDQKAWELEEMAKPIDVENLHIDPAPFQLVERTSILKVHSLFSMVGINHAYVTNVGKLVGVVALKELRQAIENVNSGTLTPESVKQKQEEEAKAKAQKEAENNNSSPEEPLLPKADAYSDKKVNSTITSMDSALSYSDNCSDIEVDHIRFTNDKNSTS</sequence>
<feature type="transmembrane region" description="Helical" evidence="14">
    <location>
        <begin position="332"/>
        <end position="353"/>
    </location>
</feature>
<evidence type="ECO:0000313" key="19">
    <source>
        <dbReference type="Proteomes" id="UP000682892"/>
    </source>
</evidence>
<feature type="coiled-coil region" evidence="15">
    <location>
        <begin position="702"/>
        <end position="733"/>
    </location>
</feature>
<dbReference type="InterPro" id="IPR046342">
    <property type="entry name" value="CBS_dom_sf"/>
</dbReference>
<dbReference type="CDD" id="cd03683">
    <property type="entry name" value="ClC_1_like"/>
    <property type="match status" value="1"/>
</dbReference>
<evidence type="ECO:0000256" key="3">
    <source>
        <dbReference type="ARBA" id="ARBA00022692"/>
    </source>
</evidence>
<feature type="compositionally biased region" description="Low complexity" evidence="16">
    <location>
        <begin position="980"/>
        <end position="991"/>
    </location>
</feature>
<evidence type="ECO:0000256" key="8">
    <source>
        <dbReference type="ARBA" id="ARBA00023122"/>
    </source>
</evidence>
<dbReference type="FunFam" id="3.10.580.10:FF:000032">
    <property type="entry name" value="Chloride channel protein"/>
    <property type="match status" value="1"/>
</dbReference>
<dbReference type="FunFam" id="3.10.580.10:FF:000026">
    <property type="entry name" value="Chloride channel protein"/>
    <property type="match status" value="1"/>
</dbReference>
<keyword evidence="8 13" id="KW-0129">CBS domain</keyword>
<dbReference type="InterPro" id="IPR014743">
    <property type="entry name" value="Cl-channel_core"/>
</dbReference>
<dbReference type="SUPFAM" id="SSF81340">
    <property type="entry name" value="Clc chloride channel"/>
    <property type="match status" value="1"/>
</dbReference>
<dbReference type="InterPro" id="IPR000644">
    <property type="entry name" value="CBS_dom"/>
</dbReference>
<protein>
    <recommendedName>
        <fullName evidence="14">Chloride channel protein</fullName>
    </recommendedName>
</protein>
<feature type="transmembrane region" description="Helical" evidence="14">
    <location>
        <begin position="556"/>
        <end position="577"/>
    </location>
</feature>
<feature type="transmembrane region" description="Helical" evidence="14">
    <location>
        <begin position="517"/>
        <end position="536"/>
    </location>
</feature>
<evidence type="ECO:0000256" key="13">
    <source>
        <dbReference type="PROSITE-ProRule" id="PRU00703"/>
    </source>
</evidence>
<dbReference type="FunFam" id="1.10.3080.10:FF:000003">
    <property type="entry name" value="Chloride channel 2"/>
    <property type="match status" value="1"/>
</dbReference>
<keyword evidence="11 14" id="KW-0868">Chloride</keyword>
<keyword evidence="4" id="KW-0677">Repeat</keyword>
<keyword evidence="5" id="KW-0851">Voltage-gated channel</keyword>
<evidence type="ECO:0000256" key="16">
    <source>
        <dbReference type="SAM" id="MobiDB-lite"/>
    </source>
</evidence>
<feature type="transmembrane region" description="Helical" evidence="14">
    <location>
        <begin position="296"/>
        <end position="320"/>
    </location>
</feature>
<keyword evidence="7 14" id="KW-0406">Ion transport</keyword>
<dbReference type="PANTHER" id="PTHR45720">
    <property type="entry name" value="CHLORIDE CHANNEL PROTEIN 2"/>
    <property type="match status" value="1"/>
</dbReference>
<evidence type="ECO:0000256" key="5">
    <source>
        <dbReference type="ARBA" id="ARBA00022882"/>
    </source>
</evidence>
<organism evidence="18 19">
    <name type="scientific">Aedes aegypti</name>
    <name type="common">Yellowfever mosquito</name>
    <name type="synonym">Culex aegypti</name>
    <dbReference type="NCBI Taxonomy" id="7159"/>
    <lineage>
        <taxon>Eukaryota</taxon>
        <taxon>Metazoa</taxon>
        <taxon>Ecdysozoa</taxon>
        <taxon>Arthropoda</taxon>
        <taxon>Hexapoda</taxon>
        <taxon>Insecta</taxon>
        <taxon>Pterygota</taxon>
        <taxon>Neoptera</taxon>
        <taxon>Endopterygota</taxon>
        <taxon>Diptera</taxon>
        <taxon>Nematocera</taxon>
        <taxon>Culicoidea</taxon>
        <taxon>Culicidae</taxon>
        <taxon>Culicinae</taxon>
        <taxon>Aedini</taxon>
        <taxon>Aedes</taxon>
        <taxon>Stegomyia</taxon>
    </lineage>
</organism>
<keyword evidence="6 14" id="KW-1133">Transmembrane helix</keyword>
<dbReference type="SUPFAM" id="SSF54631">
    <property type="entry name" value="CBS-domain pair"/>
    <property type="match status" value="1"/>
</dbReference>
<keyword evidence="9 14" id="KW-0472">Membrane</keyword>
<dbReference type="STRING" id="7159.Q178C9"/>
<evidence type="ECO:0000256" key="4">
    <source>
        <dbReference type="ARBA" id="ARBA00022737"/>
    </source>
</evidence>
<dbReference type="PhylomeDB" id="Q178C9"/>
<dbReference type="GO" id="GO:0034707">
    <property type="term" value="C:chloride channel complex"/>
    <property type="evidence" value="ECO:0007669"/>
    <property type="project" value="UniProtKB-KW"/>
</dbReference>
<keyword evidence="2 14" id="KW-0813">Transport</keyword>
<keyword evidence="10" id="KW-0869">Chloride channel</keyword>
<evidence type="ECO:0000256" key="1">
    <source>
        <dbReference type="ARBA" id="ARBA00004141"/>
    </source>
</evidence>
<feature type="region of interest" description="Disordered" evidence="16">
    <location>
        <begin position="794"/>
        <end position="813"/>
    </location>
</feature>
<keyword evidence="3 14" id="KW-0812">Transmembrane</keyword>
<dbReference type="PROSITE" id="PS51371">
    <property type="entry name" value="CBS"/>
    <property type="match status" value="1"/>
</dbReference>
<comment type="subcellular location">
    <subcellularLocation>
        <location evidence="1 14">Membrane</location>
        <topology evidence="1 14">Multi-pass membrane protein</topology>
    </subcellularLocation>
</comment>
<evidence type="ECO:0000256" key="7">
    <source>
        <dbReference type="ARBA" id="ARBA00023065"/>
    </source>
</evidence>
<dbReference type="InterPro" id="IPR050970">
    <property type="entry name" value="Cl_channel_volt-gated"/>
</dbReference>
<dbReference type="PRINTS" id="PR00762">
    <property type="entry name" value="CLCHANNEL"/>
</dbReference>
<dbReference type="GO" id="GO:0005886">
    <property type="term" value="C:plasma membrane"/>
    <property type="evidence" value="ECO:0007669"/>
    <property type="project" value="TreeGrafter"/>
</dbReference>
<evidence type="ECO:0000259" key="17">
    <source>
        <dbReference type="PROSITE" id="PS51371"/>
    </source>
</evidence>
<feature type="compositionally biased region" description="Low complexity" evidence="16">
    <location>
        <begin position="796"/>
        <end position="813"/>
    </location>
</feature>
<feature type="non-terminal residue" evidence="18">
    <location>
        <position position="1036"/>
    </location>
</feature>
<evidence type="ECO:0000256" key="12">
    <source>
        <dbReference type="ARBA" id="ARBA00023303"/>
    </source>
</evidence>
<feature type="region of interest" description="Disordered" evidence="16">
    <location>
        <begin position="21"/>
        <end position="43"/>
    </location>
</feature>